<comment type="subcellular location">
    <subcellularLocation>
        <location evidence="1">Membrane</location>
        <topology evidence="1">Single-pass type I membrane protein</topology>
    </subcellularLocation>
</comment>
<evidence type="ECO:0000256" key="1">
    <source>
        <dbReference type="ARBA" id="ARBA00004479"/>
    </source>
</evidence>
<evidence type="ECO:0000256" key="2">
    <source>
        <dbReference type="ARBA" id="ARBA00007104"/>
    </source>
</evidence>
<dbReference type="SMART" id="SM01190">
    <property type="entry name" value="EMP24_GP25L"/>
    <property type="match status" value="1"/>
</dbReference>
<gene>
    <name evidence="9" type="ORF">BcabD6B2_57220</name>
</gene>
<sequence>MDGWYTELVGAEGAEGAAATADNEGVVPPPAAGPEDSLQRPATEDEEDDGFMDSFFDEWTEKMEGFHPSAVLSLDIAPKASEFFYEHVRKAGTLLRGMFYTLSRDEDINVRLVIRTPSGDSVYQREAGDGIYAFEAKVPGVYQFEFSNSHWMTPVGLTVQAGSDEHSVLRSAHVQGTKSRLGELKSHVDSVYAQYKFLWLRNLRSIRAAHEAQLNLLLYALVQFIVVALCSVLCVCGGTAAAARSAGTPRADGLLALRDLDHVEARHDVAGVEEHEAAPAYQHAGHLALRRRVHALPRDGDADLAVHEPVKHRLRVAPAEELRGPPRVPVDAHLQGLYDLELAVQHDDEPPAVAPHRALEGGHHAPRVLGPARLLLRDERRRGLNAGRDGIHLVKGLGEDVHGDGRELLDDVVDQHTRALHHLSAV</sequence>
<feature type="region of interest" description="Disordered" evidence="7">
    <location>
        <begin position="13"/>
        <end position="50"/>
    </location>
</feature>
<dbReference type="RefSeq" id="XP_067718355.1">
    <property type="nucleotide sequence ID" value="XM_067862254.1"/>
</dbReference>
<dbReference type="PANTHER" id="PTHR22811">
    <property type="entry name" value="TRANSMEMBRANE EMP24 DOMAIN-CONTAINING PROTEIN"/>
    <property type="match status" value="1"/>
</dbReference>
<dbReference type="EMBL" id="BPLF01000006">
    <property type="protein sequence ID" value="GIX66286.1"/>
    <property type="molecule type" value="Genomic_DNA"/>
</dbReference>
<protein>
    <submittedName>
        <fullName evidence="9">Transmembrane emp24 domain-containing protein, putative</fullName>
    </submittedName>
</protein>
<evidence type="ECO:0000256" key="3">
    <source>
        <dbReference type="ARBA" id="ARBA00022692"/>
    </source>
</evidence>
<keyword evidence="5" id="KW-1133">Transmembrane helix</keyword>
<evidence type="ECO:0000256" key="7">
    <source>
        <dbReference type="SAM" id="MobiDB-lite"/>
    </source>
</evidence>
<dbReference type="Proteomes" id="UP001497744">
    <property type="component" value="Unassembled WGS sequence"/>
</dbReference>
<keyword evidence="3 9" id="KW-0812">Transmembrane</keyword>
<comment type="similarity">
    <text evidence="2">Belongs to the EMP24/GP25L family.</text>
</comment>
<keyword evidence="6" id="KW-0472">Membrane</keyword>
<reference evidence="9 10" key="1">
    <citation type="submission" date="2021-06" db="EMBL/GenBank/DDBJ databases">
        <title>Genome sequence of Babesia caballi.</title>
        <authorList>
            <person name="Yamagishi J."/>
            <person name="Kidaka T."/>
            <person name="Ochi A."/>
        </authorList>
    </citation>
    <scope>NUCLEOTIDE SEQUENCE [LARGE SCALE GENOMIC DNA]</scope>
    <source>
        <strain evidence="9">USDA-D6B2</strain>
    </source>
</reference>
<dbReference type="GeneID" id="94197767"/>
<dbReference type="Pfam" id="PF01105">
    <property type="entry name" value="EMP24_GP25L"/>
    <property type="match status" value="1"/>
</dbReference>
<evidence type="ECO:0000313" key="9">
    <source>
        <dbReference type="EMBL" id="GIX66286.1"/>
    </source>
</evidence>
<dbReference type="InterPro" id="IPR009038">
    <property type="entry name" value="GOLD_dom"/>
</dbReference>
<feature type="domain" description="GOLD" evidence="8">
    <location>
        <begin position="81"/>
        <end position="161"/>
    </location>
</feature>
<dbReference type="InterPro" id="IPR015720">
    <property type="entry name" value="Emp24-like"/>
</dbReference>
<evidence type="ECO:0000256" key="4">
    <source>
        <dbReference type="ARBA" id="ARBA00022729"/>
    </source>
</evidence>
<keyword evidence="10" id="KW-1185">Reference proteome</keyword>
<evidence type="ECO:0000256" key="5">
    <source>
        <dbReference type="ARBA" id="ARBA00022989"/>
    </source>
</evidence>
<proteinExistence type="inferred from homology"/>
<feature type="compositionally biased region" description="Low complexity" evidence="7">
    <location>
        <begin position="13"/>
        <end position="25"/>
    </location>
</feature>
<evidence type="ECO:0000256" key="6">
    <source>
        <dbReference type="ARBA" id="ARBA00023136"/>
    </source>
</evidence>
<dbReference type="GO" id="GO:0016020">
    <property type="term" value="C:membrane"/>
    <property type="evidence" value="ECO:0007669"/>
    <property type="project" value="UniProtKB-SubCell"/>
</dbReference>
<accession>A0AAV4M1E5</accession>
<dbReference type="PROSITE" id="PS50866">
    <property type="entry name" value="GOLD"/>
    <property type="match status" value="1"/>
</dbReference>
<evidence type="ECO:0000313" key="10">
    <source>
        <dbReference type="Proteomes" id="UP001497744"/>
    </source>
</evidence>
<dbReference type="AlphaFoldDB" id="A0AAV4M1E5"/>
<organism evidence="9 10">
    <name type="scientific">Babesia caballi</name>
    <dbReference type="NCBI Taxonomy" id="5871"/>
    <lineage>
        <taxon>Eukaryota</taxon>
        <taxon>Sar</taxon>
        <taxon>Alveolata</taxon>
        <taxon>Apicomplexa</taxon>
        <taxon>Aconoidasida</taxon>
        <taxon>Piroplasmida</taxon>
        <taxon>Babesiidae</taxon>
        <taxon>Babesia</taxon>
    </lineage>
</organism>
<keyword evidence="4" id="KW-0732">Signal</keyword>
<name>A0AAV4M1E5_BABCB</name>
<comment type="caution">
    <text evidence="9">The sequence shown here is derived from an EMBL/GenBank/DDBJ whole genome shotgun (WGS) entry which is preliminary data.</text>
</comment>
<evidence type="ECO:0000259" key="8">
    <source>
        <dbReference type="PROSITE" id="PS50866"/>
    </source>
</evidence>